<gene>
    <name evidence="1" type="ORF">HFP15_16805</name>
</gene>
<reference evidence="1 2" key="1">
    <citation type="submission" date="2020-04" db="EMBL/GenBank/DDBJ databases">
        <title>Novel species.</title>
        <authorList>
            <person name="Teo W.F.A."/>
            <person name="Lipun K."/>
            <person name="Srisuk N."/>
            <person name="Duangmal K."/>
        </authorList>
    </citation>
    <scope>NUCLEOTIDE SEQUENCE [LARGE SCALE GENOMIC DNA]</scope>
    <source>
        <strain evidence="1 2">K13G38</strain>
    </source>
</reference>
<dbReference type="RefSeq" id="WP_168516541.1">
    <property type="nucleotide sequence ID" value="NZ_JAAXLS010000010.1"/>
</dbReference>
<organism evidence="1 2">
    <name type="scientific">Amycolatopsis acididurans</name>
    <dbReference type="NCBI Taxonomy" id="2724524"/>
    <lineage>
        <taxon>Bacteria</taxon>
        <taxon>Bacillati</taxon>
        <taxon>Actinomycetota</taxon>
        <taxon>Actinomycetes</taxon>
        <taxon>Pseudonocardiales</taxon>
        <taxon>Pseudonocardiaceae</taxon>
        <taxon>Amycolatopsis</taxon>
    </lineage>
</organism>
<dbReference type="EMBL" id="JAAXLS010000010">
    <property type="protein sequence ID" value="NKQ54542.1"/>
    <property type="molecule type" value="Genomic_DNA"/>
</dbReference>
<sequence length="70" mass="7053">MAASSAGPAAILAAPTAGTRIDIINTSKTSTKALAWTAASGPARVVVALVLIVVDRQIGLDRDDPRVRGG</sequence>
<dbReference type="Proteomes" id="UP000715441">
    <property type="component" value="Unassembled WGS sequence"/>
</dbReference>
<proteinExistence type="predicted"/>
<accession>A0ABX1J426</accession>
<comment type="caution">
    <text evidence="1">The sequence shown here is derived from an EMBL/GenBank/DDBJ whole genome shotgun (WGS) entry which is preliminary data.</text>
</comment>
<keyword evidence="2" id="KW-1185">Reference proteome</keyword>
<evidence type="ECO:0000313" key="1">
    <source>
        <dbReference type="EMBL" id="NKQ54542.1"/>
    </source>
</evidence>
<name>A0ABX1J426_9PSEU</name>
<evidence type="ECO:0000313" key="2">
    <source>
        <dbReference type="Proteomes" id="UP000715441"/>
    </source>
</evidence>
<protein>
    <submittedName>
        <fullName evidence="1">Uncharacterized protein</fullName>
    </submittedName>
</protein>